<dbReference type="HOGENOM" id="CLU_2435253_0_0_4"/>
<dbReference type="EMBL" id="CP000085">
    <property type="protein sequence ID" value="ABC36187.1"/>
    <property type="molecule type" value="Genomic_DNA"/>
</dbReference>
<organism evidence="2 3">
    <name type="scientific">Burkholderia thailandensis (strain ATCC 700388 / DSM 13276 / CCUG 48851 / CIP 106301 / E264)</name>
    <dbReference type="NCBI Taxonomy" id="271848"/>
    <lineage>
        <taxon>Bacteria</taxon>
        <taxon>Pseudomonadati</taxon>
        <taxon>Pseudomonadota</taxon>
        <taxon>Betaproteobacteria</taxon>
        <taxon>Burkholderiales</taxon>
        <taxon>Burkholderiaceae</taxon>
        <taxon>Burkholderia</taxon>
        <taxon>pseudomallei group</taxon>
    </lineage>
</organism>
<dbReference type="Proteomes" id="UP000001930">
    <property type="component" value="Chromosome II"/>
</dbReference>
<dbReference type="AlphaFoldDB" id="Q2T3H7"/>
<evidence type="ECO:0000313" key="2">
    <source>
        <dbReference type="EMBL" id="ABC36187.1"/>
    </source>
</evidence>
<reference evidence="2 3" key="1">
    <citation type="journal article" date="2005" name="BMC Genomics">
        <title>Bacterial genome adaptation to niches: divergence of the potential virulence genes in three Burkholderia species of different survival strategies.</title>
        <authorList>
            <person name="Kim H.S."/>
            <person name="Schell M.A."/>
            <person name="Yu Y."/>
            <person name="Ulrich R.L."/>
            <person name="Sarria S.H."/>
            <person name="Nierman W.C."/>
            <person name="DeShazer D."/>
        </authorList>
    </citation>
    <scope>NUCLEOTIDE SEQUENCE [LARGE SCALE GENOMIC DNA]</scope>
    <source>
        <strain evidence="3">ATCC 700388 / DSM 13276 / CCUG 48851 / CIP 106301 / E264</strain>
    </source>
</reference>
<gene>
    <name evidence="2" type="ordered locus">BTH_II2084</name>
</gene>
<evidence type="ECO:0000313" key="3">
    <source>
        <dbReference type="Proteomes" id="UP000001930"/>
    </source>
</evidence>
<protein>
    <submittedName>
        <fullName evidence="2">Uncharacterized protein</fullName>
    </submittedName>
</protein>
<evidence type="ECO:0000256" key="1">
    <source>
        <dbReference type="SAM" id="MobiDB-lite"/>
    </source>
</evidence>
<name>Q2T3H7_BURTA</name>
<feature type="compositionally biased region" description="Basic residues" evidence="1">
    <location>
        <begin position="65"/>
        <end position="75"/>
    </location>
</feature>
<dbReference type="KEGG" id="bte:BTH_II2084"/>
<feature type="compositionally biased region" description="Basic and acidic residues" evidence="1">
    <location>
        <begin position="26"/>
        <end position="59"/>
    </location>
</feature>
<proteinExistence type="predicted"/>
<accession>Q2T3H7</accession>
<sequence>MVQLFGSPGFIERAAGTPHERVRAACARERRPAPDGASERRRAAARGMRPEALHGREPRIVCARRISRAPHRLPKKLTVEPPPDRSGASA</sequence>
<feature type="region of interest" description="Disordered" evidence="1">
    <location>
        <begin position="26"/>
        <end position="90"/>
    </location>
</feature>
<keyword evidence="3" id="KW-1185">Reference proteome</keyword>